<evidence type="ECO:0008006" key="3">
    <source>
        <dbReference type="Google" id="ProtNLM"/>
    </source>
</evidence>
<protein>
    <recommendedName>
        <fullName evidence="3">Anti-sigma factor NepR domain-containing protein</fullName>
    </recommendedName>
</protein>
<dbReference type="Proteomes" id="UP000253201">
    <property type="component" value="Unassembled WGS sequence"/>
</dbReference>
<reference evidence="1 2" key="1">
    <citation type="submission" date="2018-06" db="EMBL/GenBank/DDBJ databases">
        <title>Genomic Encyclopedia of Type Strains, Phase IV (KMG-IV): sequencing the most valuable type-strain genomes for metagenomic binning, comparative biology and taxonomic classification.</title>
        <authorList>
            <person name="Goeker M."/>
        </authorList>
    </citation>
    <scope>NUCLEOTIDE SEQUENCE [LARGE SCALE GENOMIC DNA]</scope>
    <source>
        <strain evidence="1 2">DSM 27453</strain>
    </source>
</reference>
<dbReference type="EMBL" id="QNRL01000008">
    <property type="protein sequence ID" value="RBP09018.1"/>
    <property type="molecule type" value="Genomic_DNA"/>
</dbReference>
<organism evidence="1 2">
    <name type="scientific">Pseudocitrobacter faecalis</name>
    <dbReference type="NCBI Taxonomy" id="1398493"/>
    <lineage>
        <taxon>Bacteria</taxon>
        <taxon>Pseudomonadati</taxon>
        <taxon>Pseudomonadota</taxon>
        <taxon>Gammaproteobacteria</taxon>
        <taxon>Enterobacterales</taxon>
        <taxon>Enterobacteriaceae</taxon>
        <taxon>Pseudocitrobacter</taxon>
    </lineage>
</organism>
<dbReference type="RefSeq" id="WP_167405927.1">
    <property type="nucleotide sequence ID" value="NZ_QNRL01000008.1"/>
</dbReference>
<gene>
    <name evidence="1" type="ORF">DFQ50_108307</name>
</gene>
<evidence type="ECO:0000313" key="1">
    <source>
        <dbReference type="EMBL" id="RBP09018.1"/>
    </source>
</evidence>
<comment type="caution">
    <text evidence="1">The sequence shown here is derived from an EMBL/GenBank/DDBJ whole genome shotgun (WGS) entry which is preliminary data.</text>
</comment>
<proteinExistence type="predicted"/>
<keyword evidence="2" id="KW-1185">Reference proteome</keyword>
<evidence type="ECO:0000313" key="2">
    <source>
        <dbReference type="Proteomes" id="UP000253201"/>
    </source>
</evidence>
<sequence>MRKQQENKRVNHRKDVLRDQFYQQVNPAIAAPLREMLNKHNKSEVSHE</sequence>
<accession>A0ABX9FW24</accession>
<name>A0ABX9FW24_9ENTR</name>